<evidence type="ECO:0000313" key="12">
    <source>
        <dbReference type="Proteomes" id="UP000568158"/>
    </source>
</evidence>
<keyword evidence="4 5" id="KW-0539">Nucleus</keyword>
<feature type="region of interest" description="Disordered" evidence="7">
    <location>
        <begin position="507"/>
        <end position="543"/>
    </location>
</feature>
<gene>
    <name evidence="10" type="ORF">DEBR0S1_28458G</name>
    <name evidence="9" type="ORF">HII12_001523</name>
</gene>
<dbReference type="Proteomes" id="UP000478008">
    <property type="component" value="Unassembled WGS sequence"/>
</dbReference>
<feature type="compositionally biased region" description="Polar residues" evidence="7">
    <location>
        <begin position="420"/>
        <end position="429"/>
    </location>
</feature>
<dbReference type="CDD" id="cd00086">
    <property type="entry name" value="homeodomain"/>
    <property type="match status" value="1"/>
</dbReference>
<dbReference type="InterPro" id="IPR017970">
    <property type="entry name" value="Homeobox_CS"/>
</dbReference>
<dbReference type="Gene3D" id="1.10.10.60">
    <property type="entry name" value="Homeodomain-like"/>
    <property type="match status" value="1"/>
</dbReference>
<accession>A0A7D9CVQ3</accession>
<comment type="subcellular location">
    <subcellularLocation>
        <location evidence="1 5 6">Nucleus</location>
    </subcellularLocation>
</comment>
<dbReference type="EMBL" id="JABCYN010000019">
    <property type="protein sequence ID" value="KAF6013982.1"/>
    <property type="molecule type" value="Genomic_DNA"/>
</dbReference>
<protein>
    <submittedName>
        <fullName evidence="10">DEBR0S1_28458g1_1</fullName>
    </submittedName>
</protein>
<keyword evidence="11" id="KW-1185">Reference proteome</keyword>
<dbReference type="Pfam" id="PF00046">
    <property type="entry name" value="Homeodomain"/>
    <property type="match status" value="1"/>
</dbReference>
<feature type="compositionally biased region" description="Polar residues" evidence="7">
    <location>
        <begin position="520"/>
        <end position="534"/>
    </location>
</feature>
<sequence>MADSTRKIEQVSTISQPAVSQPSENASKNRKARRSSSHGGDRPDDGTERQQRRSRASGEILELLISEFNKSSNPSSAVRKIIATKTGMTERSVRIWFQNRRAKQRKLEKLKKVKEEEQQKELGERLGGPSSMLPLEINEKYSLIDCRSLAVGQWQRIRSGSISKSSLVGIHNLSPRLLNKSMDTTDLLVILSKKDHELNYFFSGVFQNEKVLFRIFFPVANIVRTSFIDNQAQKSSGDSEKNMNISPHTQLQMELSAPPKFAVHFFRDPSTGRENANKWSICEDFSEGQQVGSAHIGENGTGIPHVLAGSIPHLQYLNTAILSYCQSASRQSFPGPSTEPQLFEAAPLSADQMQIDNGSSTAVTPISLGTMSVPPTEGIIGINGAAVSVPNTINMSDIAHVGSYQLDPYQTVNNIQMNGDSASGFSGSPSLPGMNNDLDPLSGVSVETPQDVSQLPLNSNDIDKQLDNIGNIQKMAPTSLDIFQSDSTQQTPVDNLLLGNESQILSTNSSDDLNAPVDPQHTNTKPLFSGGNQNKDSEIGSADFFMDDDGINSLNF</sequence>
<dbReference type="PANTHER" id="PTHR24208">
    <property type="entry name" value="LIM/HOMEOBOX PROTEIN LHX"/>
    <property type="match status" value="1"/>
</dbReference>
<keyword evidence="3 5" id="KW-0371">Homeobox</keyword>
<dbReference type="SUPFAM" id="SSF46689">
    <property type="entry name" value="Homeodomain-like"/>
    <property type="match status" value="1"/>
</dbReference>
<feature type="DNA-binding region" description="Homeobox" evidence="5">
    <location>
        <begin position="49"/>
        <end position="108"/>
    </location>
</feature>
<feature type="compositionally biased region" description="Polar residues" evidence="7">
    <location>
        <begin position="10"/>
        <end position="24"/>
    </location>
</feature>
<name>A0A7D9CVQ3_DEKBR</name>
<dbReference type="Proteomes" id="UP000568158">
    <property type="component" value="Unassembled WGS sequence"/>
</dbReference>
<dbReference type="InterPro" id="IPR050453">
    <property type="entry name" value="LIM_Homeobox_TF"/>
</dbReference>
<proteinExistence type="predicted"/>
<feature type="compositionally biased region" description="Basic and acidic residues" evidence="7">
    <location>
        <begin position="39"/>
        <end position="51"/>
    </location>
</feature>
<evidence type="ECO:0000313" key="9">
    <source>
        <dbReference type="EMBL" id="KAF6013982.1"/>
    </source>
</evidence>
<evidence type="ECO:0000313" key="10">
    <source>
        <dbReference type="EMBL" id="VUG16898.1"/>
    </source>
</evidence>
<evidence type="ECO:0000256" key="7">
    <source>
        <dbReference type="SAM" id="MobiDB-lite"/>
    </source>
</evidence>
<evidence type="ECO:0000256" key="4">
    <source>
        <dbReference type="ARBA" id="ARBA00023242"/>
    </source>
</evidence>
<feature type="domain" description="Homeobox" evidence="8">
    <location>
        <begin position="47"/>
        <end position="107"/>
    </location>
</feature>
<evidence type="ECO:0000256" key="6">
    <source>
        <dbReference type="RuleBase" id="RU000682"/>
    </source>
</evidence>
<keyword evidence="2 5" id="KW-0238">DNA-binding</keyword>
<dbReference type="PROSITE" id="PS00027">
    <property type="entry name" value="HOMEOBOX_1"/>
    <property type="match status" value="1"/>
</dbReference>
<evidence type="ECO:0000256" key="2">
    <source>
        <dbReference type="ARBA" id="ARBA00023125"/>
    </source>
</evidence>
<evidence type="ECO:0000256" key="5">
    <source>
        <dbReference type="PROSITE-ProRule" id="PRU00108"/>
    </source>
</evidence>
<feature type="region of interest" description="Disordered" evidence="7">
    <location>
        <begin position="1"/>
        <end position="55"/>
    </location>
</feature>
<dbReference type="InterPro" id="IPR009057">
    <property type="entry name" value="Homeodomain-like_sf"/>
</dbReference>
<dbReference type="PANTHER" id="PTHR24208:SF166">
    <property type="entry name" value="LIM HOMEOBOX TRANSCRIPTION FACTOR 1 ALPHA, ISOFORM B"/>
    <property type="match status" value="1"/>
</dbReference>
<evidence type="ECO:0000259" key="8">
    <source>
        <dbReference type="PROSITE" id="PS50071"/>
    </source>
</evidence>
<feature type="region of interest" description="Disordered" evidence="7">
    <location>
        <begin position="420"/>
        <end position="446"/>
    </location>
</feature>
<dbReference type="AlphaFoldDB" id="A0A7D9CVQ3"/>
<reference evidence="10 11" key="1">
    <citation type="submission" date="2019-07" db="EMBL/GenBank/DDBJ databases">
        <authorList>
            <person name="Friedrich A."/>
            <person name="Schacherer J."/>
        </authorList>
    </citation>
    <scope>NUCLEOTIDE SEQUENCE [LARGE SCALE GENOMIC DNA]</scope>
</reference>
<evidence type="ECO:0000256" key="3">
    <source>
        <dbReference type="ARBA" id="ARBA00023155"/>
    </source>
</evidence>
<evidence type="ECO:0000313" key="11">
    <source>
        <dbReference type="Proteomes" id="UP000478008"/>
    </source>
</evidence>
<dbReference type="InterPro" id="IPR001356">
    <property type="entry name" value="HD"/>
</dbReference>
<dbReference type="EMBL" id="CABFWN010000001">
    <property type="protein sequence ID" value="VUG16898.1"/>
    <property type="molecule type" value="Genomic_DNA"/>
</dbReference>
<reference evidence="9 12" key="2">
    <citation type="journal article" date="2020" name="Appl. Microbiol. Biotechnol.">
        <title>Targeted gene deletion in Brettanomyces bruxellensis with an expression-free CRISPR-Cas9 system.</title>
        <authorList>
            <person name="Varela C."/>
            <person name="Bartel C."/>
            <person name="Onetto C."/>
            <person name="Borneman A."/>
        </authorList>
    </citation>
    <scope>NUCLEOTIDE SEQUENCE [LARGE SCALE GENOMIC DNA]</scope>
    <source>
        <strain evidence="9 12">AWRI1613</strain>
    </source>
</reference>
<dbReference type="GO" id="GO:0000981">
    <property type="term" value="F:DNA-binding transcription factor activity, RNA polymerase II-specific"/>
    <property type="evidence" value="ECO:0007669"/>
    <property type="project" value="InterPro"/>
</dbReference>
<dbReference type="SMART" id="SM00389">
    <property type="entry name" value="HOX"/>
    <property type="match status" value="1"/>
</dbReference>
<dbReference type="PROSITE" id="PS50071">
    <property type="entry name" value="HOMEOBOX_2"/>
    <property type="match status" value="1"/>
</dbReference>
<organism evidence="10 11">
    <name type="scientific">Dekkera bruxellensis</name>
    <name type="common">Brettanomyces custersii</name>
    <dbReference type="NCBI Taxonomy" id="5007"/>
    <lineage>
        <taxon>Eukaryota</taxon>
        <taxon>Fungi</taxon>
        <taxon>Dikarya</taxon>
        <taxon>Ascomycota</taxon>
        <taxon>Saccharomycotina</taxon>
        <taxon>Pichiomycetes</taxon>
        <taxon>Pichiales</taxon>
        <taxon>Pichiaceae</taxon>
        <taxon>Brettanomyces</taxon>
    </lineage>
</organism>
<dbReference type="GO" id="GO:0000977">
    <property type="term" value="F:RNA polymerase II transcription regulatory region sequence-specific DNA binding"/>
    <property type="evidence" value="ECO:0007669"/>
    <property type="project" value="TreeGrafter"/>
</dbReference>
<dbReference type="GO" id="GO:0005634">
    <property type="term" value="C:nucleus"/>
    <property type="evidence" value="ECO:0007669"/>
    <property type="project" value="UniProtKB-SubCell"/>
</dbReference>
<evidence type="ECO:0000256" key="1">
    <source>
        <dbReference type="ARBA" id="ARBA00004123"/>
    </source>
</evidence>